<dbReference type="OrthoDB" id="6281275at2759"/>
<accession>A0A8T0DJC4</accession>
<dbReference type="CDD" id="cd00136">
    <property type="entry name" value="PDZ_canonical"/>
    <property type="match status" value="1"/>
</dbReference>
<evidence type="ECO:0008006" key="7">
    <source>
        <dbReference type="Google" id="ProtNLM"/>
    </source>
</evidence>
<feature type="region of interest" description="Disordered" evidence="2">
    <location>
        <begin position="351"/>
        <end position="372"/>
    </location>
</feature>
<dbReference type="PANTHER" id="PTHR23176">
    <property type="entry name" value="RHO/RAC/CDC GTPASE-ACTIVATING PROTEIN"/>
    <property type="match status" value="1"/>
</dbReference>
<feature type="compositionally biased region" description="Polar residues" evidence="2">
    <location>
        <begin position="805"/>
        <end position="828"/>
    </location>
</feature>
<dbReference type="GO" id="GO:0005737">
    <property type="term" value="C:cytoplasm"/>
    <property type="evidence" value="ECO:0007669"/>
    <property type="project" value="TreeGrafter"/>
</dbReference>
<feature type="compositionally biased region" description="Polar residues" evidence="2">
    <location>
        <begin position="487"/>
        <end position="496"/>
    </location>
</feature>
<feature type="region of interest" description="Disordered" evidence="2">
    <location>
        <begin position="1489"/>
        <end position="1513"/>
    </location>
</feature>
<dbReference type="InterPro" id="IPR008936">
    <property type="entry name" value="Rho_GTPase_activation_prot"/>
</dbReference>
<feature type="region of interest" description="Disordered" evidence="2">
    <location>
        <begin position="474"/>
        <end position="498"/>
    </location>
</feature>
<dbReference type="InterPro" id="IPR050729">
    <property type="entry name" value="Rho-GAP"/>
</dbReference>
<dbReference type="SUPFAM" id="SSF48350">
    <property type="entry name" value="GTPase activation domain, GAP"/>
    <property type="match status" value="1"/>
</dbReference>
<evidence type="ECO:0000256" key="1">
    <source>
        <dbReference type="ARBA" id="ARBA00022468"/>
    </source>
</evidence>
<feature type="compositionally biased region" description="Polar residues" evidence="2">
    <location>
        <begin position="1104"/>
        <end position="1116"/>
    </location>
</feature>
<dbReference type="InterPro" id="IPR036034">
    <property type="entry name" value="PDZ_sf"/>
</dbReference>
<feature type="region of interest" description="Disordered" evidence="2">
    <location>
        <begin position="135"/>
        <end position="192"/>
    </location>
</feature>
<dbReference type="SMART" id="SM00228">
    <property type="entry name" value="PDZ"/>
    <property type="match status" value="1"/>
</dbReference>
<dbReference type="GO" id="GO:0007165">
    <property type="term" value="P:signal transduction"/>
    <property type="evidence" value="ECO:0007669"/>
    <property type="project" value="InterPro"/>
</dbReference>
<feature type="domain" description="PDZ" evidence="3">
    <location>
        <begin position="4"/>
        <end position="74"/>
    </location>
</feature>
<keyword evidence="6" id="KW-1185">Reference proteome</keyword>
<feature type="compositionally biased region" description="Low complexity" evidence="2">
    <location>
        <begin position="952"/>
        <end position="967"/>
    </location>
</feature>
<proteinExistence type="predicted"/>
<dbReference type="InterPro" id="IPR001478">
    <property type="entry name" value="PDZ"/>
</dbReference>
<dbReference type="InterPro" id="IPR000198">
    <property type="entry name" value="RhoGAP_dom"/>
</dbReference>
<dbReference type="EMBL" id="JTDF01003516">
    <property type="protein sequence ID" value="KAF8567750.1"/>
    <property type="molecule type" value="Genomic_DNA"/>
</dbReference>
<keyword evidence="1" id="KW-0343">GTPase activation</keyword>
<sequence>MVGRIVIPVNASGEVGFSVAKPDPLSITAQITFVAPDGAAAQAGMRTGHSVISIGSTPVTGLTVDEIHQLISRTIARFGEVTLHITDDPYPITTTSSETRPIATQDIGHLNYSDHALPLIRKQAYRAGLLADGYSSDRDSPTAPISFGGAGLPEHGLMSHGSSPSPQISYKPRHTPLRGAFHPSTDPHRQSSSLGAVARLAIDGGLSAEQLLHIGQVDTGAHAPSGSQTCTPVDIKPDMSSVHEGKRTIVYPSRVCRSPPRNTVSSHTQRFSRPTRQPVPHCWTYQPIHLSRASYMTEGVNRAQSRTYGRGQPCIATSRGQPNNPAGLYYCTSRRGSFPLQMTRVGGIVLDQTNRTSTSDTPENAASSRIPLTSHVSYQSVSACTSPTSGKHTSASSSSPSTTIAFFSSPINCVPSPMQTSPIQVSSAPAGCEGIVRLGPGDTVTHASPGEHTYNATSVIRMHDCPQPYVSMAPPITSLPPTRIKTDGQNSPTAINDRSDKLGVEHSTILSRFNNPPITAGTSVLRHSSPVCFHFQLTPLQSLQAESGAHRTGFSPPGPQVARTVRHLRRIRHIFGDSLGYSSSGTSASTGALASSEVEAKYANSLIELRSHGSRSVDSVRPMSCTCKCFPESLPSGPCDCIDNLRHDALQESPLFAASASSPVWVCFSRCEADVSHNWTSWERYRIRIFDNVLVMTHFLADQKCAREPNTKCNPLAHMHIPLTEGSICWYRADEYPDRPITLPDRTSYGDSSSTLAIEDAVFGVLKDLQLRTQQFTQCLILLDRHSAVDLFGQWAPPEMDRTTRSQATSSKNLASSPTRITGSVRPQSRSKAVNSRSSSLGLAGPPGAAPMFRAIGTAAASIGMPLAGRSNLLPWLHSHGTHKTIEISNPIPIDSPFDSFNGSLKKTKDPTPVVLVQTDSVPATSERKAIKKQSRPGQGRFQQALTRMRRAATASGDSSVASSSGGTRRFASTHGCLTHTKSSANTPDTDSPHTADLAEFTSEIEPELSSTSRLKFQPEPLTLSSPALLLATSVSPTPALQTPCVTYLTTDKSDATVAGPHPLLNQSGRSQDDLLKAPSTEAPASSSESGRQSSSEVLSSTSATNIVERSQQTSVDRPMHGNASSFIPLPLSASGPLMLQKCPRSTLSPFVPFVVELCVTLVERYGLNCVGLYRLSGSKVAHDFISAELRKTLPEIDVHSDKWNDIHAVCGVLKTFLRNLPDSLFPKVMYADFLAACRIPQREKRLLSIQRLLGIMECYPHHPEYRAHRATLRYLATHLARVCAREAVNKMTSYNLALVFAPNLVQPYEDSPELLMSDSKYKILLVEIVIKYHAWIFSPDLGLESGCSIPTDSVEDLTSACTSELELIGGRVSNDSALQIATTTSLDVDDTGHVPGRVEGDVQPLVAELLNAASDLPPPPSDMDLETAEEPGPSSDRPSDIAMPVHRPRFTSIPTSTWSAAALHVIDSGSQTESLKLRPELILPQEVDLSDLSSERRDSDMSTEGGSLAASAFSSRLRPMTTHLGTKLDSLRHLSQGCLDQYATEARELGVRVAEGRRQLECTTAQRLHAEQLLQEARSQNVELSGYIDCTAKSLSSLALPMSSEQQRPQCSADVSPILPSSSSPSKESTDKDSSQTTQR</sequence>
<evidence type="ECO:0000313" key="5">
    <source>
        <dbReference type="EMBL" id="KAF8567750.1"/>
    </source>
</evidence>
<dbReference type="PROSITE" id="PS50106">
    <property type="entry name" value="PDZ"/>
    <property type="match status" value="1"/>
</dbReference>
<evidence type="ECO:0000313" key="6">
    <source>
        <dbReference type="Proteomes" id="UP000699462"/>
    </source>
</evidence>
<evidence type="ECO:0000259" key="3">
    <source>
        <dbReference type="PROSITE" id="PS50106"/>
    </source>
</evidence>
<feature type="region of interest" description="Disordered" evidence="2">
    <location>
        <begin position="219"/>
        <end position="241"/>
    </location>
</feature>
<feature type="region of interest" description="Disordered" evidence="2">
    <location>
        <begin position="1602"/>
        <end position="1641"/>
    </location>
</feature>
<feature type="region of interest" description="Disordered" evidence="2">
    <location>
        <begin position="1413"/>
        <end position="1445"/>
    </location>
</feature>
<dbReference type="PROSITE" id="PS50238">
    <property type="entry name" value="RHOGAP"/>
    <property type="match status" value="1"/>
</dbReference>
<evidence type="ECO:0000259" key="4">
    <source>
        <dbReference type="PROSITE" id="PS50238"/>
    </source>
</evidence>
<organism evidence="5 6">
    <name type="scientific">Paragonimus westermani</name>
    <dbReference type="NCBI Taxonomy" id="34504"/>
    <lineage>
        <taxon>Eukaryota</taxon>
        <taxon>Metazoa</taxon>
        <taxon>Spiralia</taxon>
        <taxon>Lophotrochozoa</taxon>
        <taxon>Platyhelminthes</taxon>
        <taxon>Trematoda</taxon>
        <taxon>Digenea</taxon>
        <taxon>Plagiorchiida</taxon>
        <taxon>Troglotremata</taxon>
        <taxon>Troglotrematidae</taxon>
        <taxon>Paragonimus</taxon>
    </lineage>
</organism>
<dbReference type="SUPFAM" id="SSF50156">
    <property type="entry name" value="PDZ domain-like"/>
    <property type="match status" value="1"/>
</dbReference>
<dbReference type="Proteomes" id="UP000699462">
    <property type="component" value="Unassembled WGS sequence"/>
</dbReference>
<dbReference type="Gene3D" id="1.10.555.10">
    <property type="entry name" value="Rho GTPase activation protein"/>
    <property type="match status" value="1"/>
</dbReference>
<reference evidence="5 6" key="1">
    <citation type="submission" date="2019-07" db="EMBL/GenBank/DDBJ databases">
        <title>Annotation for the trematode Paragonimus westermani.</title>
        <authorList>
            <person name="Choi Y.-J."/>
        </authorList>
    </citation>
    <scope>NUCLEOTIDE SEQUENCE [LARGE SCALE GENOMIC DNA]</scope>
    <source>
        <strain evidence="5">180907_Pwestermani</strain>
    </source>
</reference>
<feature type="region of interest" description="Disordered" evidence="2">
    <location>
        <begin position="800"/>
        <end position="846"/>
    </location>
</feature>
<feature type="compositionally biased region" description="Polar residues" evidence="2">
    <location>
        <begin position="1602"/>
        <end position="1611"/>
    </location>
</feature>
<dbReference type="Pfam" id="PF00595">
    <property type="entry name" value="PDZ"/>
    <property type="match status" value="1"/>
</dbReference>
<feature type="compositionally biased region" description="Low complexity" evidence="2">
    <location>
        <begin position="830"/>
        <end position="840"/>
    </location>
</feature>
<feature type="region of interest" description="Disordered" evidence="2">
    <location>
        <begin position="924"/>
        <end position="973"/>
    </location>
</feature>
<protein>
    <recommendedName>
        <fullName evidence="7">Rho GTPase-activating protein 21</fullName>
    </recommendedName>
</protein>
<dbReference type="Gene3D" id="2.30.42.10">
    <property type="match status" value="1"/>
</dbReference>
<dbReference type="GO" id="GO:0005096">
    <property type="term" value="F:GTPase activator activity"/>
    <property type="evidence" value="ECO:0007669"/>
    <property type="project" value="UniProtKB-KW"/>
</dbReference>
<feature type="domain" description="Rho-GAP" evidence="4">
    <location>
        <begin position="1146"/>
        <end position="1338"/>
    </location>
</feature>
<dbReference type="PANTHER" id="PTHR23176:SF133">
    <property type="entry name" value="GTPASE-ACTIVATING PROTEIN PAC-1"/>
    <property type="match status" value="1"/>
</dbReference>
<gene>
    <name evidence="5" type="ORF">P879_03298</name>
</gene>
<dbReference type="SMART" id="SM00324">
    <property type="entry name" value="RhoGAP"/>
    <property type="match status" value="1"/>
</dbReference>
<comment type="caution">
    <text evidence="5">The sequence shown here is derived from an EMBL/GenBank/DDBJ whole genome shotgun (WGS) entry which is preliminary data.</text>
</comment>
<name>A0A8T0DJC4_9TREM</name>
<dbReference type="Pfam" id="PF00620">
    <property type="entry name" value="RhoGAP"/>
    <property type="match status" value="1"/>
</dbReference>
<feature type="compositionally biased region" description="Low complexity" evidence="2">
    <location>
        <begin position="1078"/>
        <end position="1103"/>
    </location>
</feature>
<evidence type="ECO:0000256" key="2">
    <source>
        <dbReference type="SAM" id="MobiDB-lite"/>
    </source>
</evidence>
<feature type="compositionally biased region" description="Low complexity" evidence="2">
    <location>
        <begin position="1613"/>
        <end position="1628"/>
    </location>
</feature>
<feature type="region of interest" description="Disordered" evidence="2">
    <location>
        <begin position="1056"/>
        <end position="1120"/>
    </location>
</feature>